<organism evidence="3 4">
    <name type="scientific">Eimeria brunetti</name>
    <dbReference type="NCBI Taxonomy" id="51314"/>
    <lineage>
        <taxon>Eukaryota</taxon>
        <taxon>Sar</taxon>
        <taxon>Alveolata</taxon>
        <taxon>Apicomplexa</taxon>
        <taxon>Conoidasida</taxon>
        <taxon>Coccidia</taxon>
        <taxon>Eucoccidiorida</taxon>
        <taxon>Eimeriorina</taxon>
        <taxon>Eimeriidae</taxon>
        <taxon>Eimeria</taxon>
    </lineage>
</organism>
<sequence>MWGTTLSPPKDPRRSFESSGGIWVSQATPSYDDDFLQQQQQQQQQQQRKQAFYTPPPPCPPTSVIPLKTNFYEPWGFSGPPGGPPGGPPSAADRRPKQYKTVFDRLTDSAFYTGTHRERFDEMGNGRGLAGREDLFAHDGMTESPSRAHEVYSSVIRRPRRALVSPGTLGVQRFGLQVSPPRLLWLFRNGDKHHDGVPFFVKAHIKTLDALYQELTKVLLLLLLHLLLLLLLLLVLVLVVLVLLLQLR</sequence>
<feature type="compositionally biased region" description="Low complexity" evidence="1">
    <location>
        <begin position="37"/>
        <end position="47"/>
    </location>
</feature>
<dbReference type="AlphaFoldDB" id="U6LS14"/>
<name>U6LS14_9EIME</name>
<keyword evidence="2" id="KW-0812">Transmembrane</keyword>
<feature type="compositionally biased region" description="Pro residues" evidence="1">
    <location>
        <begin position="54"/>
        <end position="63"/>
    </location>
</feature>
<dbReference type="OrthoDB" id="354201at2759"/>
<keyword evidence="2" id="KW-1133">Transmembrane helix</keyword>
<dbReference type="InterPro" id="IPR008907">
    <property type="entry name" value="TPP/p25"/>
</dbReference>
<feature type="transmembrane region" description="Helical" evidence="2">
    <location>
        <begin position="218"/>
        <end position="245"/>
    </location>
</feature>
<keyword evidence="4" id="KW-1185">Reference proteome</keyword>
<dbReference type="EMBL" id="HG713217">
    <property type="protein sequence ID" value="CDJ52911.1"/>
    <property type="molecule type" value="Genomic_DNA"/>
</dbReference>
<accession>U6LS14</accession>
<dbReference type="VEuPathDB" id="ToxoDB:EBH_0053400"/>
<keyword evidence="2" id="KW-0472">Membrane</keyword>
<dbReference type="GO" id="GO:0015631">
    <property type="term" value="F:tubulin binding"/>
    <property type="evidence" value="ECO:0007669"/>
    <property type="project" value="InterPro"/>
</dbReference>
<feature type="region of interest" description="Disordered" evidence="1">
    <location>
        <begin position="1"/>
        <end position="95"/>
    </location>
</feature>
<reference evidence="3" key="2">
    <citation type="submission" date="2013-10" db="EMBL/GenBank/DDBJ databases">
        <authorList>
            <person name="Aslett M."/>
        </authorList>
    </citation>
    <scope>NUCLEOTIDE SEQUENCE [LARGE SCALE GENOMIC DNA]</scope>
    <source>
        <strain evidence="3">Houghton</strain>
    </source>
</reference>
<dbReference type="GO" id="GO:0035556">
    <property type="term" value="P:intracellular signal transduction"/>
    <property type="evidence" value="ECO:0007669"/>
    <property type="project" value="InterPro"/>
</dbReference>
<evidence type="ECO:0000256" key="1">
    <source>
        <dbReference type="SAM" id="MobiDB-lite"/>
    </source>
</evidence>
<evidence type="ECO:0000256" key="2">
    <source>
        <dbReference type="SAM" id="Phobius"/>
    </source>
</evidence>
<gene>
    <name evidence="3" type="ORF">EBH_0053400</name>
</gene>
<proteinExistence type="predicted"/>
<evidence type="ECO:0000313" key="3">
    <source>
        <dbReference type="EMBL" id="CDJ52911.1"/>
    </source>
</evidence>
<evidence type="ECO:0000313" key="4">
    <source>
        <dbReference type="Proteomes" id="UP000030750"/>
    </source>
</evidence>
<dbReference type="SUPFAM" id="SSF89837">
    <property type="entry name" value="Doublecortin (DC)"/>
    <property type="match status" value="1"/>
</dbReference>
<dbReference type="Pfam" id="PF05517">
    <property type="entry name" value="p25-alpha"/>
    <property type="match status" value="1"/>
</dbReference>
<dbReference type="InterPro" id="IPR036572">
    <property type="entry name" value="Doublecortin_dom_sf"/>
</dbReference>
<dbReference type="Proteomes" id="UP000030750">
    <property type="component" value="Unassembled WGS sequence"/>
</dbReference>
<protein>
    <submittedName>
        <fullName evidence="3">Uncharacterized protein</fullName>
    </submittedName>
</protein>
<reference evidence="3" key="1">
    <citation type="submission" date="2013-10" db="EMBL/GenBank/DDBJ databases">
        <title>Genomic analysis of the causative agents of coccidiosis in chickens.</title>
        <authorList>
            <person name="Reid A.J."/>
            <person name="Blake D."/>
            <person name="Billington K."/>
            <person name="Browne H."/>
            <person name="Dunn M."/>
            <person name="Hung S."/>
            <person name="Kawahara F."/>
            <person name="Miranda-Saavedra D."/>
            <person name="Mourier T."/>
            <person name="Nagra H."/>
            <person name="Otto T.D."/>
            <person name="Rawlings N."/>
            <person name="Sanchez A."/>
            <person name="Sanders M."/>
            <person name="Subramaniam C."/>
            <person name="Tay Y."/>
            <person name="Dear P."/>
            <person name="Doerig C."/>
            <person name="Gruber A."/>
            <person name="Parkinson J."/>
            <person name="Shirley M."/>
            <person name="Wan K.L."/>
            <person name="Berriman M."/>
            <person name="Tomley F."/>
            <person name="Pain A."/>
        </authorList>
    </citation>
    <scope>NUCLEOTIDE SEQUENCE [LARGE SCALE GENOMIC DNA]</scope>
    <source>
        <strain evidence="3">Houghton</strain>
    </source>
</reference>
<dbReference type="GO" id="GO:0046785">
    <property type="term" value="P:microtubule polymerization"/>
    <property type="evidence" value="ECO:0007669"/>
    <property type="project" value="InterPro"/>
</dbReference>